<dbReference type="SMART" id="SM00419">
    <property type="entry name" value="HTH_CRP"/>
    <property type="match status" value="1"/>
</dbReference>
<dbReference type="InterPro" id="IPR036390">
    <property type="entry name" value="WH_DNA-bd_sf"/>
</dbReference>
<dbReference type="SUPFAM" id="SSF51206">
    <property type="entry name" value="cAMP-binding domain-like"/>
    <property type="match status" value="1"/>
</dbReference>
<organism evidence="6 7">
    <name type="scientific">Algoriphagus kandeliae</name>
    <dbReference type="NCBI Taxonomy" id="2562278"/>
    <lineage>
        <taxon>Bacteria</taxon>
        <taxon>Pseudomonadati</taxon>
        <taxon>Bacteroidota</taxon>
        <taxon>Cytophagia</taxon>
        <taxon>Cytophagales</taxon>
        <taxon>Cyclobacteriaceae</taxon>
        <taxon>Algoriphagus</taxon>
    </lineage>
</organism>
<reference evidence="6 7" key="1">
    <citation type="submission" date="2019-03" db="EMBL/GenBank/DDBJ databases">
        <title>Algoriphagus sp. nov, a new strain isolated from root system soil of mangrove plant Kandelia.</title>
        <authorList>
            <person name="Yin Q."/>
            <person name="Wang K."/>
            <person name="Song Z."/>
        </authorList>
    </citation>
    <scope>NUCLEOTIDE SEQUENCE [LARGE SCALE GENOMIC DNA]</scope>
    <source>
        <strain evidence="6 7">XY-J91</strain>
    </source>
</reference>
<name>A0A4Y9R2B1_9BACT</name>
<dbReference type="GO" id="GO:0005829">
    <property type="term" value="C:cytosol"/>
    <property type="evidence" value="ECO:0007669"/>
    <property type="project" value="TreeGrafter"/>
</dbReference>
<dbReference type="Gene3D" id="1.10.10.10">
    <property type="entry name" value="Winged helix-like DNA-binding domain superfamily/Winged helix DNA-binding domain"/>
    <property type="match status" value="1"/>
</dbReference>
<dbReference type="InterPro" id="IPR036388">
    <property type="entry name" value="WH-like_DNA-bd_sf"/>
</dbReference>
<dbReference type="PANTHER" id="PTHR24567:SF26">
    <property type="entry name" value="REGULATORY PROTEIN YEIL"/>
    <property type="match status" value="1"/>
</dbReference>
<dbReference type="CDD" id="cd00038">
    <property type="entry name" value="CAP_ED"/>
    <property type="match status" value="1"/>
</dbReference>
<dbReference type="Gene3D" id="2.60.120.10">
    <property type="entry name" value="Jelly Rolls"/>
    <property type="match status" value="1"/>
</dbReference>
<dbReference type="Pfam" id="PF00027">
    <property type="entry name" value="cNMP_binding"/>
    <property type="match status" value="1"/>
</dbReference>
<dbReference type="InterPro" id="IPR000595">
    <property type="entry name" value="cNMP-bd_dom"/>
</dbReference>
<dbReference type="PRINTS" id="PR00034">
    <property type="entry name" value="HTHCRP"/>
</dbReference>
<evidence type="ECO:0000259" key="4">
    <source>
        <dbReference type="PROSITE" id="PS50042"/>
    </source>
</evidence>
<dbReference type="InterPro" id="IPR014710">
    <property type="entry name" value="RmlC-like_jellyroll"/>
</dbReference>
<dbReference type="Pfam" id="PF13545">
    <property type="entry name" value="HTH_Crp_2"/>
    <property type="match status" value="1"/>
</dbReference>
<dbReference type="Proteomes" id="UP000297647">
    <property type="component" value="Unassembled WGS sequence"/>
</dbReference>
<evidence type="ECO:0000313" key="7">
    <source>
        <dbReference type="Proteomes" id="UP000297647"/>
    </source>
</evidence>
<feature type="domain" description="Cyclic nucleotide-binding" evidence="4">
    <location>
        <begin position="10"/>
        <end position="77"/>
    </location>
</feature>
<dbReference type="PROSITE" id="PS50042">
    <property type="entry name" value="CNMP_BINDING_3"/>
    <property type="match status" value="1"/>
</dbReference>
<evidence type="ECO:0000256" key="2">
    <source>
        <dbReference type="ARBA" id="ARBA00023125"/>
    </source>
</evidence>
<evidence type="ECO:0000313" key="6">
    <source>
        <dbReference type="EMBL" id="TFV97556.1"/>
    </source>
</evidence>
<keyword evidence="3" id="KW-0804">Transcription</keyword>
<accession>A0A4Y9R2B1</accession>
<dbReference type="GO" id="GO:0003700">
    <property type="term" value="F:DNA-binding transcription factor activity"/>
    <property type="evidence" value="ECO:0007669"/>
    <property type="project" value="TreeGrafter"/>
</dbReference>
<gene>
    <name evidence="6" type="ORF">E4S40_02565</name>
</gene>
<dbReference type="EMBL" id="SPSB01000001">
    <property type="protein sequence ID" value="TFV97556.1"/>
    <property type="molecule type" value="Genomic_DNA"/>
</dbReference>
<dbReference type="OrthoDB" id="9776746at2"/>
<dbReference type="InterPro" id="IPR050397">
    <property type="entry name" value="Env_Response_Regulators"/>
</dbReference>
<comment type="caution">
    <text evidence="6">The sequence shown here is derived from an EMBL/GenBank/DDBJ whole genome shotgun (WGS) entry which is preliminary data.</text>
</comment>
<dbReference type="PROSITE" id="PS51063">
    <property type="entry name" value="HTH_CRP_2"/>
    <property type="match status" value="1"/>
</dbReference>
<dbReference type="RefSeq" id="WP_135070413.1">
    <property type="nucleotide sequence ID" value="NZ_SPSB01000001.1"/>
</dbReference>
<dbReference type="SUPFAM" id="SSF46785">
    <property type="entry name" value="Winged helix' DNA-binding domain"/>
    <property type="match status" value="1"/>
</dbReference>
<dbReference type="PANTHER" id="PTHR24567">
    <property type="entry name" value="CRP FAMILY TRANSCRIPTIONAL REGULATORY PROTEIN"/>
    <property type="match status" value="1"/>
</dbReference>
<keyword evidence="2" id="KW-0238">DNA-binding</keyword>
<evidence type="ECO:0000256" key="3">
    <source>
        <dbReference type="ARBA" id="ARBA00023163"/>
    </source>
</evidence>
<feature type="domain" description="HTH crp-type" evidence="5">
    <location>
        <begin position="146"/>
        <end position="212"/>
    </location>
</feature>
<dbReference type="InterPro" id="IPR018490">
    <property type="entry name" value="cNMP-bd_dom_sf"/>
</dbReference>
<evidence type="ECO:0000259" key="5">
    <source>
        <dbReference type="PROSITE" id="PS51063"/>
    </source>
</evidence>
<protein>
    <submittedName>
        <fullName evidence="6">Crp/Fnr family transcriptional regulator</fullName>
    </submittedName>
</protein>
<keyword evidence="7" id="KW-1185">Reference proteome</keyword>
<dbReference type="InterPro" id="IPR012318">
    <property type="entry name" value="HTH_CRP"/>
</dbReference>
<dbReference type="GO" id="GO:0003677">
    <property type="term" value="F:DNA binding"/>
    <property type="evidence" value="ECO:0007669"/>
    <property type="project" value="UniProtKB-KW"/>
</dbReference>
<sequence length="218" mass="25160">MTAEELKTFLPEFTDPRLLETLIEKGQVMKLEPGKVLMEPGKFVKMVPIVLEGSIKVMRMDEDGKELFLYYLDAGETCALSLTCCSAARPSEIKAVVEEPTTIIGIPVALHEQLTDEFKQWKDFVSETYQSRFHEMLIALDAVAFKRMDERLMGYIVTKMKQHKTNELNTTHQEIANELGTSREVISRLLKQLEKKKWIELGRNVIYIRDDFEELISK</sequence>
<dbReference type="AlphaFoldDB" id="A0A4Y9R2B1"/>
<evidence type="ECO:0000256" key="1">
    <source>
        <dbReference type="ARBA" id="ARBA00023015"/>
    </source>
</evidence>
<keyword evidence="1" id="KW-0805">Transcription regulation</keyword>
<proteinExistence type="predicted"/>